<evidence type="ECO:0000313" key="2">
    <source>
        <dbReference type="EMBL" id="RNA20166.1"/>
    </source>
</evidence>
<dbReference type="EMBL" id="REGN01003909">
    <property type="protein sequence ID" value="RNA20166.1"/>
    <property type="molecule type" value="Genomic_DNA"/>
</dbReference>
<organism evidence="2 3">
    <name type="scientific">Brachionus plicatilis</name>
    <name type="common">Marine rotifer</name>
    <name type="synonym">Brachionus muelleri</name>
    <dbReference type="NCBI Taxonomy" id="10195"/>
    <lineage>
        <taxon>Eukaryota</taxon>
        <taxon>Metazoa</taxon>
        <taxon>Spiralia</taxon>
        <taxon>Gnathifera</taxon>
        <taxon>Rotifera</taxon>
        <taxon>Eurotatoria</taxon>
        <taxon>Monogononta</taxon>
        <taxon>Pseudotrocha</taxon>
        <taxon>Ploima</taxon>
        <taxon>Brachionidae</taxon>
        <taxon>Brachionus</taxon>
    </lineage>
</organism>
<proteinExistence type="predicted"/>
<gene>
    <name evidence="2" type="ORF">BpHYR1_043184</name>
</gene>
<dbReference type="Proteomes" id="UP000276133">
    <property type="component" value="Unassembled WGS sequence"/>
</dbReference>
<evidence type="ECO:0000256" key="1">
    <source>
        <dbReference type="SAM" id="Phobius"/>
    </source>
</evidence>
<keyword evidence="1" id="KW-1133">Transmembrane helix</keyword>
<keyword evidence="1" id="KW-0812">Transmembrane</keyword>
<accession>A0A3M7R9F8</accession>
<dbReference type="AlphaFoldDB" id="A0A3M7R9F8"/>
<reference evidence="2 3" key="1">
    <citation type="journal article" date="2018" name="Sci. Rep.">
        <title>Genomic signatures of local adaptation to the degree of environmental predictability in rotifers.</title>
        <authorList>
            <person name="Franch-Gras L."/>
            <person name="Hahn C."/>
            <person name="Garcia-Roger E.M."/>
            <person name="Carmona M.J."/>
            <person name="Serra M."/>
            <person name="Gomez A."/>
        </authorList>
    </citation>
    <scope>NUCLEOTIDE SEQUENCE [LARGE SCALE GENOMIC DNA]</scope>
    <source>
        <strain evidence="2">HYR1</strain>
    </source>
</reference>
<sequence length="78" mass="9485">MRKRRCRSLGQQQPRYLIGMLKKCLIGKSEIEKRLEKLEKFNGTKSMRRDKVSPMSFISINYFLIEYVVFLITYYCYF</sequence>
<comment type="caution">
    <text evidence="2">The sequence shown here is derived from an EMBL/GenBank/DDBJ whole genome shotgun (WGS) entry which is preliminary data.</text>
</comment>
<protein>
    <submittedName>
        <fullName evidence="2">Uncharacterized protein</fullName>
    </submittedName>
</protein>
<keyword evidence="1" id="KW-0472">Membrane</keyword>
<evidence type="ECO:0000313" key="3">
    <source>
        <dbReference type="Proteomes" id="UP000276133"/>
    </source>
</evidence>
<name>A0A3M7R9F8_BRAPC</name>
<keyword evidence="3" id="KW-1185">Reference proteome</keyword>
<feature type="transmembrane region" description="Helical" evidence="1">
    <location>
        <begin position="55"/>
        <end position="75"/>
    </location>
</feature>